<reference evidence="3" key="1">
    <citation type="journal article" date="2019" name="Int. J. Syst. Evol. Microbiol.">
        <title>The Global Catalogue of Microorganisms (GCM) 10K type strain sequencing project: providing services to taxonomists for standard genome sequencing and annotation.</title>
        <authorList>
            <consortium name="The Broad Institute Genomics Platform"/>
            <consortium name="The Broad Institute Genome Sequencing Center for Infectious Disease"/>
            <person name="Wu L."/>
            <person name="Ma J."/>
        </authorList>
    </citation>
    <scope>NUCLEOTIDE SEQUENCE [LARGE SCALE GENOMIC DNA]</scope>
    <source>
        <strain evidence="3">KCTC 42911</strain>
    </source>
</reference>
<dbReference type="EMBL" id="JBHRXI010000048">
    <property type="protein sequence ID" value="MFC3616229.1"/>
    <property type="molecule type" value="Genomic_DNA"/>
</dbReference>
<dbReference type="InterPro" id="IPR029058">
    <property type="entry name" value="AB_hydrolase_fold"/>
</dbReference>
<dbReference type="PANTHER" id="PTHR43689:SF8">
    <property type="entry name" value="ALPHA_BETA-HYDROLASES SUPERFAMILY PROTEIN"/>
    <property type="match status" value="1"/>
</dbReference>
<keyword evidence="2" id="KW-0378">Hydrolase</keyword>
<feature type="domain" description="AB hydrolase-1" evidence="1">
    <location>
        <begin position="23"/>
        <end position="255"/>
    </location>
</feature>
<dbReference type="GO" id="GO:0016787">
    <property type="term" value="F:hydrolase activity"/>
    <property type="evidence" value="ECO:0007669"/>
    <property type="project" value="UniProtKB-KW"/>
</dbReference>
<dbReference type="Gene3D" id="3.40.50.1820">
    <property type="entry name" value="alpha/beta hydrolase"/>
    <property type="match status" value="1"/>
</dbReference>
<dbReference type="Proteomes" id="UP001595629">
    <property type="component" value="Unassembled WGS sequence"/>
</dbReference>
<accession>A0ABV7TL08</accession>
<protein>
    <submittedName>
        <fullName evidence="2">Alpha/beta fold hydrolase</fullName>
    </submittedName>
</protein>
<dbReference type="PANTHER" id="PTHR43689">
    <property type="entry name" value="HYDROLASE"/>
    <property type="match status" value="1"/>
</dbReference>
<evidence type="ECO:0000259" key="1">
    <source>
        <dbReference type="Pfam" id="PF00561"/>
    </source>
</evidence>
<dbReference type="Pfam" id="PF00561">
    <property type="entry name" value="Abhydrolase_1"/>
    <property type="match status" value="1"/>
</dbReference>
<organism evidence="2 3">
    <name type="scientific">Lutimaribacter marinistellae</name>
    <dbReference type="NCBI Taxonomy" id="1820329"/>
    <lineage>
        <taxon>Bacteria</taxon>
        <taxon>Pseudomonadati</taxon>
        <taxon>Pseudomonadota</taxon>
        <taxon>Alphaproteobacteria</taxon>
        <taxon>Rhodobacterales</taxon>
        <taxon>Roseobacteraceae</taxon>
        <taxon>Lutimaribacter</taxon>
    </lineage>
</organism>
<proteinExistence type="predicted"/>
<evidence type="ECO:0000313" key="2">
    <source>
        <dbReference type="EMBL" id="MFC3616229.1"/>
    </source>
</evidence>
<comment type="caution">
    <text evidence="2">The sequence shown here is derived from an EMBL/GenBank/DDBJ whole genome shotgun (WGS) entry which is preliminary data.</text>
</comment>
<keyword evidence="3" id="KW-1185">Reference proteome</keyword>
<sequence>MKDIVSLPQPVHVRHMGDGPRKVLAIHCTLAHGGAWRGLAGQLPEAQFTAFDMLHHGRSPDWDGQGEFQERNLEAAETLLTGPMDVVGHSFGATVALRLAVRHPELVRSLTLAEPVFFKVAELDAPEVLAQHGRDASPFFEAWEQGDFALAARLFNRMWSTDDSPRWPQLPEATRDAMIRSIPVVPACDRPLFEDSAGLLAPGVLDRVTMPVLLLRGDLTHPVIKTINEGLARRLPDARSEVIEGAGHMVPITHPEPVAAHIRALWSRSH</sequence>
<gene>
    <name evidence="2" type="ORF">ACFORG_21010</name>
</gene>
<dbReference type="SUPFAM" id="SSF53474">
    <property type="entry name" value="alpha/beta-Hydrolases"/>
    <property type="match status" value="1"/>
</dbReference>
<dbReference type="InterPro" id="IPR000073">
    <property type="entry name" value="AB_hydrolase_1"/>
</dbReference>
<dbReference type="RefSeq" id="WP_386737535.1">
    <property type="nucleotide sequence ID" value="NZ_JBHRXI010000048.1"/>
</dbReference>
<evidence type="ECO:0000313" key="3">
    <source>
        <dbReference type="Proteomes" id="UP001595629"/>
    </source>
</evidence>
<name>A0ABV7TL08_9RHOB</name>